<dbReference type="InterPro" id="IPR051450">
    <property type="entry name" value="Gfo/Idh/MocA_Oxidoreductases"/>
</dbReference>
<dbReference type="PANTHER" id="PTHR43377">
    <property type="entry name" value="BILIVERDIN REDUCTASE A"/>
    <property type="match status" value="1"/>
</dbReference>
<name>A0AAQ3LFR0_9BACT</name>
<dbReference type="Pfam" id="PF01408">
    <property type="entry name" value="GFO_IDH_MocA"/>
    <property type="match status" value="1"/>
</dbReference>
<proteinExistence type="predicted"/>
<evidence type="ECO:0000313" key="3">
    <source>
        <dbReference type="EMBL" id="WOO42958.1"/>
    </source>
</evidence>
<evidence type="ECO:0000259" key="2">
    <source>
        <dbReference type="Pfam" id="PF02894"/>
    </source>
</evidence>
<protein>
    <submittedName>
        <fullName evidence="3">Gfo/Idh/MocA family oxidoreductase</fullName>
    </submittedName>
</protein>
<dbReference type="SUPFAM" id="SSF55347">
    <property type="entry name" value="Glyceraldehyde-3-phosphate dehydrogenase-like, C-terminal domain"/>
    <property type="match status" value="1"/>
</dbReference>
<feature type="domain" description="Gfo/Idh/MocA-like oxidoreductase C-terminal" evidence="2">
    <location>
        <begin position="137"/>
        <end position="334"/>
    </location>
</feature>
<dbReference type="Gene3D" id="3.40.50.720">
    <property type="entry name" value="NAD(P)-binding Rossmann-like Domain"/>
    <property type="match status" value="1"/>
</dbReference>
<evidence type="ECO:0000259" key="1">
    <source>
        <dbReference type="Pfam" id="PF01408"/>
    </source>
</evidence>
<gene>
    <name evidence="3" type="ORF">RZN69_07620</name>
</gene>
<dbReference type="KEGG" id="puo:RZN69_07620"/>
<evidence type="ECO:0000313" key="4">
    <source>
        <dbReference type="Proteomes" id="UP001304300"/>
    </source>
</evidence>
<dbReference type="Gene3D" id="3.30.360.10">
    <property type="entry name" value="Dihydrodipicolinate Reductase, domain 2"/>
    <property type="match status" value="1"/>
</dbReference>
<dbReference type="AlphaFoldDB" id="A0AAQ3LFR0"/>
<organism evidence="3 4">
    <name type="scientific">Rubellicoccus peritrichatus</name>
    <dbReference type="NCBI Taxonomy" id="3080537"/>
    <lineage>
        <taxon>Bacteria</taxon>
        <taxon>Pseudomonadati</taxon>
        <taxon>Verrucomicrobiota</taxon>
        <taxon>Opitutia</taxon>
        <taxon>Puniceicoccales</taxon>
        <taxon>Cerasicoccaceae</taxon>
        <taxon>Rubellicoccus</taxon>
    </lineage>
</organism>
<dbReference type="InterPro" id="IPR000683">
    <property type="entry name" value="Gfo/Idh/MocA-like_OxRdtase_N"/>
</dbReference>
<dbReference type="PANTHER" id="PTHR43377:SF6">
    <property type="entry name" value="GFO_IDH_MOCA-LIKE OXIDOREDUCTASE N-TERMINAL DOMAIN-CONTAINING PROTEIN"/>
    <property type="match status" value="1"/>
</dbReference>
<dbReference type="InterPro" id="IPR004104">
    <property type="entry name" value="Gfo/Idh/MocA-like_OxRdtase_C"/>
</dbReference>
<dbReference type="Proteomes" id="UP001304300">
    <property type="component" value="Chromosome"/>
</dbReference>
<dbReference type="GO" id="GO:0000166">
    <property type="term" value="F:nucleotide binding"/>
    <property type="evidence" value="ECO:0007669"/>
    <property type="project" value="InterPro"/>
</dbReference>
<dbReference type="EMBL" id="CP136920">
    <property type="protein sequence ID" value="WOO42958.1"/>
    <property type="molecule type" value="Genomic_DNA"/>
</dbReference>
<dbReference type="SUPFAM" id="SSF51735">
    <property type="entry name" value="NAD(P)-binding Rossmann-fold domains"/>
    <property type="match status" value="1"/>
</dbReference>
<feature type="domain" description="Gfo/Idh/MocA-like oxidoreductase N-terminal" evidence="1">
    <location>
        <begin position="6"/>
        <end position="125"/>
    </location>
</feature>
<accession>A0AAQ3LFR0</accession>
<dbReference type="Pfam" id="PF02894">
    <property type="entry name" value="GFO_IDH_MocA_C"/>
    <property type="match status" value="1"/>
</dbReference>
<dbReference type="RefSeq" id="WP_317835492.1">
    <property type="nucleotide sequence ID" value="NZ_CP136920.1"/>
</dbReference>
<sequence length="340" mass="37670">MQPNSVNVALIGCGYWGPNLIRNFVSQPQSNLIAICDQDAGRLASLKSQYPHLETTLDSKELMTRDDIDAIVIATPVSSHYPLALDALQAGKHVLVEKPIASSSAQAQELINVASEKELILMVDHTFAYTPAVRRIRKLVQEGDLGKPLYYDSVRINLGRFQHDTNVLWDLAVHDLAIMDYALGKHPTSVSATGLAHFAGQHEDVAYLTCFFEDDFVAHFHLNWLSPVKIRRTILGGDKKMIVYDDLEPSEKIKIYDSGADLQKEPSNEPQKARIDYRIGDMAAPHISPEEALKLETSHFISCILNKEVPETDGHAGLRVLQILEAANKSLKNNGSPEAV</sequence>
<dbReference type="InterPro" id="IPR036291">
    <property type="entry name" value="NAD(P)-bd_dom_sf"/>
</dbReference>
<keyword evidence="4" id="KW-1185">Reference proteome</keyword>
<reference evidence="3 4" key="1">
    <citation type="submission" date="2023-10" db="EMBL/GenBank/DDBJ databases">
        <title>Rubellicoccus peritrichatus gen. nov., sp. nov., isolated from an algae of coral reef tank.</title>
        <authorList>
            <person name="Luo J."/>
        </authorList>
    </citation>
    <scope>NUCLEOTIDE SEQUENCE [LARGE SCALE GENOMIC DNA]</scope>
    <source>
        <strain evidence="3 4">CR14</strain>
    </source>
</reference>